<dbReference type="EMBL" id="REFO01000004">
    <property type="protein sequence ID" value="RMB00056.1"/>
    <property type="molecule type" value="Genomic_DNA"/>
</dbReference>
<keyword evidence="3" id="KW-1185">Reference proteome</keyword>
<proteinExistence type="predicted"/>
<dbReference type="AlphaFoldDB" id="A0A3M0BZQ7"/>
<organism evidence="2 3">
    <name type="scientific">Hydrogenothermus marinus</name>
    <dbReference type="NCBI Taxonomy" id="133270"/>
    <lineage>
        <taxon>Bacteria</taxon>
        <taxon>Pseudomonadati</taxon>
        <taxon>Aquificota</taxon>
        <taxon>Aquificia</taxon>
        <taxon>Aquificales</taxon>
        <taxon>Hydrogenothermaceae</taxon>
        <taxon>Hydrogenothermus</taxon>
    </lineage>
</organism>
<evidence type="ECO:0000313" key="3">
    <source>
        <dbReference type="Proteomes" id="UP000280842"/>
    </source>
</evidence>
<dbReference type="RefSeq" id="WP_147435388.1">
    <property type="nucleotide sequence ID" value="NZ_REFO01000004.1"/>
</dbReference>
<evidence type="ECO:0000313" key="2">
    <source>
        <dbReference type="EMBL" id="RMB00056.1"/>
    </source>
</evidence>
<comment type="caution">
    <text evidence="2">The sequence shown here is derived from an EMBL/GenBank/DDBJ whole genome shotgun (WGS) entry which is preliminary data.</text>
</comment>
<sequence>MKNLKTLLKSLKVELNELYLDVEEIKDLSTVSDIYQDIFIDDLYHVAEHLKYLKEIDKNTKEKLIQIYEKLNDIKDKETKEKLKKVFKDILANLKK</sequence>
<reference evidence="2 3" key="1">
    <citation type="submission" date="2018-10" db="EMBL/GenBank/DDBJ databases">
        <title>Genomic Encyclopedia of Archaeal and Bacterial Type Strains, Phase II (KMG-II): from individual species to whole genera.</title>
        <authorList>
            <person name="Goeker M."/>
        </authorList>
    </citation>
    <scope>NUCLEOTIDE SEQUENCE [LARGE SCALE GENOMIC DNA]</scope>
    <source>
        <strain evidence="2 3">VM1</strain>
    </source>
</reference>
<evidence type="ECO:0000256" key="1">
    <source>
        <dbReference type="SAM" id="Coils"/>
    </source>
</evidence>
<keyword evidence="1" id="KW-0175">Coiled coil</keyword>
<gene>
    <name evidence="2" type="ORF">CLV39_0050</name>
</gene>
<protein>
    <submittedName>
        <fullName evidence="2">Uncharacterized protein</fullName>
    </submittedName>
</protein>
<feature type="coiled-coil region" evidence="1">
    <location>
        <begin position="1"/>
        <end position="28"/>
    </location>
</feature>
<name>A0A3M0BZQ7_9AQUI</name>
<dbReference type="Proteomes" id="UP000280842">
    <property type="component" value="Unassembled WGS sequence"/>
</dbReference>
<accession>A0A3M0BZQ7</accession>